<proteinExistence type="inferred from homology"/>
<dbReference type="OrthoDB" id="9810372at2"/>
<dbReference type="EMBL" id="CP000878">
    <property type="protein sequence ID" value="ABX08992.1"/>
    <property type="molecule type" value="Genomic_DNA"/>
</dbReference>
<evidence type="ECO:0000256" key="1">
    <source>
        <dbReference type="ARBA" id="ARBA00006479"/>
    </source>
</evidence>
<dbReference type="eggNOG" id="COG1940">
    <property type="taxonomic scope" value="Bacteria"/>
</dbReference>
<dbReference type="Pfam" id="PF00480">
    <property type="entry name" value="ROK"/>
    <property type="match status" value="1"/>
</dbReference>
<dbReference type="AlphaFoldDB" id="A9BAY0"/>
<dbReference type="HOGENOM" id="CLU_1843356_0_0_3"/>
<gene>
    <name evidence="2" type="ordered locus">P9211_10611</name>
</gene>
<reference evidence="2 3" key="1">
    <citation type="journal article" date="2007" name="PLoS Genet.">
        <title>Patterns and implications of gene gain and loss in the evolution of Prochlorococcus.</title>
        <authorList>
            <person name="Kettler G.C."/>
            <person name="Martiny A.C."/>
            <person name="Huang K."/>
            <person name="Zucker J."/>
            <person name="Coleman M.L."/>
            <person name="Rodrigue S."/>
            <person name="Chen F."/>
            <person name="Lapidus A."/>
            <person name="Ferriera S."/>
            <person name="Johnson J."/>
            <person name="Steglich C."/>
            <person name="Church G.M."/>
            <person name="Richardson P."/>
            <person name="Chisholm S.W."/>
        </authorList>
    </citation>
    <scope>NUCLEOTIDE SEQUENCE [LARGE SCALE GENOMIC DNA]</scope>
    <source>
        <strain evidence="3">MIT 9211</strain>
    </source>
</reference>
<dbReference type="Proteomes" id="UP000000788">
    <property type="component" value="Chromosome"/>
</dbReference>
<protein>
    <recommendedName>
        <fullName evidence="4">Carbohydrate kinase FGGY N-terminal domain-containing protein</fullName>
    </recommendedName>
</protein>
<evidence type="ECO:0000313" key="2">
    <source>
        <dbReference type="EMBL" id="ABX08992.1"/>
    </source>
</evidence>
<dbReference type="CDD" id="cd23763">
    <property type="entry name" value="ASKHA_ATPase_ROK"/>
    <property type="match status" value="1"/>
</dbReference>
<dbReference type="InterPro" id="IPR043129">
    <property type="entry name" value="ATPase_NBD"/>
</dbReference>
<dbReference type="STRING" id="93059.P9211_10611"/>
<evidence type="ECO:0008006" key="4">
    <source>
        <dbReference type="Google" id="ProtNLM"/>
    </source>
</evidence>
<dbReference type="RefSeq" id="WP_012195613.1">
    <property type="nucleotide sequence ID" value="NC_009976.1"/>
</dbReference>
<dbReference type="SUPFAM" id="SSF53067">
    <property type="entry name" value="Actin-like ATPase domain"/>
    <property type="match status" value="1"/>
</dbReference>
<dbReference type="Gene3D" id="3.30.420.40">
    <property type="match status" value="1"/>
</dbReference>
<accession>A9BAY0</accession>
<dbReference type="KEGG" id="pmj:P9211_10611"/>
<evidence type="ECO:0000313" key="3">
    <source>
        <dbReference type="Proteomes" id="UP000000788"/>
    </source>
</evidence>
<comment type="similarity">
    <text evidence="1">Belongs to the ROK (NagC/XylR) family.</text>
</comment>
<keyword evidence="3" id="KW-1185">Reference proteome</keyword>
<sequence>MKKQGELVFGVDITETYIRSVLFDLDSEIFIRKNTEPHSSLMPGAVTVALSQLVESMDPDSKSNTVGISLSLPVDIIGRIVKGSHELPQWVDVPFVDWLELRLNKNILLVNAKGSLHLNSGYKCFKRLISHTELSQELAVACLALEHFRI</sequence>
<name>A9BAY0_PROM4</name>
<organism evidence="2 3">
    <name type="scientific">Prochlorococcus marinus (strain MIT 9211)</name>
    <dbReference type="NCBI Taxonomy" id="93059"/>
    <lineage>
        <taxon>Bacteria</taxon>
        <taxon>Bacillati</taxon>
        <taxon>Cyanobacteriota</taxon>
        <taxon>Cyanophyceae</taxon>
        <taxon>Synechococcales</taxon>
        <taxon>Prochlorococcaceae</taxon>
        <taxon>Prochlorococcus</taxon>
    </lineage>
</organism>
<dbReference type="InterPro" id="IPR000600">
    <property type="entry name" value="ROK"/>
</dbReference>